<dbReference type="Proteomes" id="UP000288716">
    <property type="component" value="Unassembled WGS sequence"/>
</dbReference>
<keyword evidence="2" id="KW-0449">Lipoprotein</keyword>
<comment type="caution">
    <text evidence="3">The sequence shown here is derived from an EMBL/GenBank/DDBJ whole genome shotgun (WGS) entry which is preliminary data.</text>
</comment>
<dbReference type="Pfam" id="PF03803">
    <property type="entry name" value="Scramblase"/>
    <property type="match status" value="1"/>
</dbReference>
<dbReference type="InterPro" id="IPR005552">
    <property type="entry name" value="Scramblase"/>
</dbReference>
<sequence>MNAVAISDNAVTEQPDDSFFDDYRNFKIEGMMPRPNVNLSCPHGLEYLSEVNEIIILQESDLLSAEKYNGASSFILINKSNQQMYTAKEGCCWSCCKCCFQNVEVMAPIGRVIGYVHEEKSCLQERFTIKNASEDIMFRMMGPRKSCCFDYEKELNILTRNGQIQVGTITKEWISPSLTTCIKNYKISLNFSVDLDVTSKALLLAATFLMDIMYYEEKKFAMKSYLA</sequence>
<dbReference type="OrthoDB" id="191150at2759"/>
<keyword evidence="2" id="KW-0564">Palmitate</keyword>
<comment type="similarity">
    <text evidence="1 2">Belongs to the phospholipid scramblase family.</text>
</comment>
<evidence type="ECO:0000256" key="1">
    <source>
        <dbReference type="ARBA" id="ARBA00005350"/>
    </source>
</evidence>
<dbReference type="PANTHER" id="PTHR23248:SF9">
    <property type="entry name" value="PHOSPHOLIPID SCRAMBLASE"/>
    <property type="match status" value="1"/>
</dbReference>
<evidence type="ECO:0000313" key="3">
    <source>
        <dbReference type="EMBL" id="RWS29574.1"/>
    </source>
</evidence>
<accession>A0A443SPY2</accession>
<comment type="function">
    <text evidence="2">May mediate accelerated ATP-independent bidirectional transbilayer migration of phospholipids upon binding calcium ions that results in a loss of phospholipid asymmetry in the plasma membrane.</text>
</comment>
<name>A0A443SPY2_9ACAR</name>
<evidence type="ECO:0000313" key="4">
    <source>
        <dbReference type="Proteomes" id="UP000288716"/>
    </source>
</evidence>
<dbReference type="AlphaFoldDB" id="A0A443SPY2"/>
<dbReference type="GO" id="GO:0005886">
    <property type="term" value="C:plasma membrane"/>
    <property type="evidence" value="ECO:0007669"/>
    <property type="project" value="TreeGrafter"/>
</dbReference>
<organism evidence="3 4">
    <name type="scientific">Leptotrombidium deliense</name>
    <dbReference type="NCBI Taxonomy" id="299467"/>
    <lineage>
        <taxon>Eukaryota</taxon>
        <taxon>Metazoa</taxon>
        <taxon>Ecdysozoa</taxon>
        <taxon>Arthropoda</taxon>
        <taxon>Chelicerata</taxon>
        <taxon>Arachnida</taxon>
        <taxon>Acari</taxon>
        <taxon>Acariformes</taxon>
        <taxon>Trombidiformes</taxon>
        <taxon>Prostigmata</taxon>
        <taxon>Anystina</taxon>
        <taxon>Parasitengona</taxon>
        <taxon>Trombiculoidea</taxon>
        <taxon>Trombiculidae</taxon>
        <taxon>Leptotrombidium</taxon>
    </lineage>
</organism>
<dbReference type="VEuPathDB" id="VectorBase:LDEU002467"/>
<dbReference type="GO" id="GO:0017128">
    <property type="term" value="F:phospholipid scramblase activity"/>
    <property type="evidence" value="ECO:0007669"/>
    <property type="project" value="InterPro"/>
</dbReference>
<comment type="cofactor">
    <cofactor evidence="2">
        <name>Ca(2+)</name>
        <dbReference type="ChEBI" id="CHEBI:29108"/>
    </cofactor>
</comment>
<gene>
    <name evidence="3" type="ORF">B4U80_10432</name>
</gene>
<keyword evidence="4" id="KW-1185">Reference proteome</keyword>
<dbReference type="EMBL" id="NCKV01000853">
    <property type="protein sequence ID" value="RWS29574.1"/>
    <property type="molecule type" value="Genomic_DNA"/>
</dbReference>
<reference evidence="3 4" key="1">
    <citation type="journal article" date="2018" name="Gigascience">
        <title>Genomes of trombidid mites reveal novel predicted allergens and laterally-transferred genes associated with secondary metabolism.</title>
        <authorList>
            <person name="Dong X."/>
            <person name="Chaisiri K."/>
            <person name="Xia D."/>
            <person name="Armstrong S.D."/>
            <person name="Fang Y."/>
            <person name="Donnelly M.J."/>
            <person name="Kadowaki T."/>
            <person name="McGarry J.W."/>
            <person name="Darby A.C."/>
            <person name="Makepeace B.L."/>
        </authorList>
    </citation>
    <scope>NUCLEOTIDE SEQUENCE [LARGE SCALE GENOMIC DNA]</scope>
    <source>
        <strain evidence="3">UoL-UT</strain>
    </source>
</reference>
<evidence type="ECO:0000256" key="2">
    <source>
        <dbReference type="RuleBase" id="RU363116"/>
    </source>
</evidence>
<dbReference type="STRING" id="299467.A0A443SPY2"/>
<dbReference type="PANTHER" id="PTHR23248">
    <property type="entry name" value="PHOSPHOLIPID SCRAMBLASE-RELATED"/>
    <property type="match status" value="1"/>
</dbReference>
<proteinExistence type="inferred from homology"/>
<protein>
    <recommendedName>
        <fullName evidence="2">Phospholipid scramblase</fullName>
    </recommendedName>
</protein>
<keyword evidence="2" id="KW-0106">Calcium</keyword>